<evidence type="ECO:0000256" key="1">
    <source>
        <dbReference type="SAM" id="MobiDB-lite"/>
    </source>
</evidence>
<dbReference type="GeneID" id="68110823"/>
<evidence type="ECO:0000313" key="2">
    <source>
        <dbReference type="EMBL" id="KAF0977613.1"/>
    </source>
</evidence>
<feature type="compositionally biased region" description="Polar residues" evidence="1">
    <location>
        <begin position="690"/>
        <end position="703"/>
    </location>
</feature>
<protein>
    <recommendedName>
        <fullName evidence="4">NDT80 domain-containing protein</fullName>
    </recommendedName>
</protein>
<dbReference type="VEuPathDB" id="AmoebaDB:FDP41_003605"/>
<feature type="region of interest" description="Disordered" evidence="1">
    <location>
        <begin position="485"/>
        <end position="578"/>
    </location>
</feature>
<feature type="region of interest" description="Disordered" evidence="1">
    <location>
        <begin position="257"/>
        <end position="284"/>
    </location>
</feature>
<evidence type="ECO:0008006" key="4">
    <source>
        <dbReference type="Google" id="ProtNLM"/>
    </source>
</evidence>
<dbReference type="VEuPathDB" id="AmoebaDB:NfTy_070180"/>
<reference evidence="2 3" key="1">
    <citation type="journal article" date="2019" name="Sci. Rep.">
        <title>Nanopore sequencing improves the draft genome of the human pathogenic amoeba Naegleria fowleri.</title>
        <authorList>
            <person name="Liechti N."/>
            <person name="Schurch N."/>
            <person name="Bruggmann R."/>
            <person name="Wittwer M."/>
        </authorList>
    </citation>
    <scope>NUCLEOTIDE SEQUENCE [LARGE SCALE GENOMIC DNA]</scope>
    <source>
        <strain evidence="2 3">ATCC 30894</strain>
    </source>
</reference>
<dbReference type="Proteomes" id="UP000444721">
    <property type="component" value="Unassembled WGS sequence"/>
</dbReference>
<evidence type="ECO:0000313" key="3">
    <source>
        <dbReference type="Proteomes" id="UP000444721"/>
    </source>
</evidence>
<organism evidence="2 3">
    <name type="scientific">Naegleria fowleri</name>
    <name type="common">Brain eating amoeba</name>
    <dbReference type="NCBI Taxonomy" id="5763"/>
    <lineage>
        <taxon>Eukaryota</taxon>
        <taxon>Discoba</taxon>
        <taxon>Heterolobosea</taxon>
        <taxon>Tetramitia</taxon>
        <taxon>Eutetramitia</taxon>
        <taxon>Vahlkampfiidae</taxon>
        <taxon>Naegleria</taxon>
    </lineage>
</organism>
<dbReference type="AlphaFoldDB" id="A0A6A5BIA5"/>
<accession>A0A6A5BIA5</accession>
<name>A0A6A5BIA5_NAEFO</name>
<proteinExistence type="predicted"/>
<dbReference type="VEuPathDB" id="AmoebaDB:NF0118200"/>
<feature type="compositionally biased region" description="Polar residues" evidence="1">
    <location>
        <begin position="569"/>
        <end position="578"/>
    </location>
</feature>
<sequence length="710" mass="79438">MELYHSLYHPVAAVATATTTTSTAVNTTNDGGIHSTSNLLLYSAPPPQVESNSSNRSSPNHLNLLHSLHPNTTTTTTTTQMQHLLSTAVNANNSYPLTSLMLEKQLHPHSTLYTSPSAFQSNIHHNHPYLHHHQLSHNLLQNQQQLLVLNQQNYQQQALYDSNMVNSNSNNTDFLGLDMDEALFSHIQQLQELTSQPQQCSLLNHLPQQHAPIQLPSQHQQQPTINTLSYKVIAQQQASLLQQQQLQQQVKSNAITQSPTTMTSSSLNSTTPLQNTANNNIPSQNTVVNDPSSTNIVENNNAASSNHQDSWQTEWLDSKREHEWELGEFPQFKACKKRKEFFTSQFETIWYKIPYKYHMLMKMNSFGNDYVSTATLTSQNAKQPSRKALNELNKNKVKCRVEICFEDGSPVLPGDGQPCCMSNTEHSFDGMNLKLGPFQFNICSYKYGYKKFRLLVILSVREGNTNSNTYKDVVVLKSPPFVIKSKKPIARPGSKKQQQQASTSSSSSSPNSSHEEDHDSPRTTVASAATPLSPPEESSSPNETSPKPSMTLTFKKGSKRTRDQESVGLENTSASTPSFYAAGAQSPFSSSNMFASNLFDTCESLKLQGNSEQHTLMEQQLLTLLLGSMNPTVLDLPFTTTETHNNATTSTVHNIPIEVQQQQIMNDFVDQSPTWNTYERELKKMCTENKQAPYQQEQQQTDVNPLFGLK</sequence>
<feature type="compositionally biased region" description="Low complexity" evidence="1">
    <location>
        <begin position="258"/>
        <end position="276"/>
    </location>
</feature>
<feature type="compositionally biased region" description="Low complexity" evidence="1">
    <location>
        <begin position="526"/>
        <end position="549"/>
    </location>
</feature>
<dbReference type="RefSeq" id="XP_044562326.1">
    <property type="nucleotide sequence ID" value="XM_044706928.1"/>
</dbReference>
<feature type="compositionally biased region" description="Low complexity" evidence="1">
    <location>
        <begin position="495"/>
        <end position="512"/>
    </location>
</feature>
<feature type="compositionally biased region" description="Low complexity" evidence="1">
    <location>
        <begin position="51"/>
        <end position="62"/>
    </location>
</feature>
<dbReference type="OrthoDB" id="10505042at2759"/>
<feature type="region of interest" description="Disordered" evidence="1">
    <location>
        <begin position="36"/>
        <end position="62"/>
    </location>
</feature>
<keyword evidence="3" id="KW-1185">Reference proteome</keyword>
<gene>
    <name evidence="2" type="ORF">FDP41_003605</name>
</gene>
<comment type="caution">
    <text evidence="2">The sequence shown here is derived from an EMBL/GenBank/DDBJ whole genome shotgun (WGS) entry which is preliminary data.</text>
</comment>
<feature type="region of interest" description="Disordered" evidence="1">
    <location>
        <begin position="690"/>
        <end position="710"/>
    </location>
</feature>
<dbReference type="EMBL" id="VFQX01000034">
    <property type="protein sequence ID" value="KAF0977613.1"/>
    <property type="molecule type" value="Genomic_DNA"/>
</dbReference>